<dbReference type="SUPFAM" id="SSF54427">
    <property type="entry name" value="NTF2-like"/>
    <property type="match status" value="1"/>
</dbReference>
<proteinExistence type="predicted"/>
<protein>
    <submittedName>
        <fullName evidence="3">DUF4440 domain-containing protein</fullName>
    </submittedName>
</protein>
<evidence type="ECO:0000313" key="4">
    <source>
        <dbReference type="Proteomes" id="UP000192796"/>
    </source>
</evidence>
<dbReference type="AlphaFoldDB" id="A0A1V9FNZ4"/>
<name>A0A1V9FNZ4_9BACT</name>
<feature type="signal peptide" evidence="1">
    <location>
        <begin position="1"/>
        <end position="20"/>
    </location>
</feature>
<dbReference type="RefSeq" id="WP_081153835.1">
    <property type="nucleotide sequence ID" value="NZ_LVYD01000068.1"/>
</dbReference>
<keyword evidence="4" id="KW-1185">Reference proteome</keyword>
<dbReference type="Gene3D" id="3.10.450.50">
    <property type="match status" value="1"/>
</dbReference>
<dbReference type="Pfam" id="PF14534">
    <property type="entry name" value="DUF4440"/>
    <property type="match status" value="1"/>
</dbReference>
<dbReference type="STRING" id="1703345.A3860_35395"/>
<keyword evidence="1" id="KW-0732">Signal</keyword>
<dbReference type="OrthoDB" id="9802489at2"/>
<reference evidence="3 4" key="1">
    <citation type="submission" date="2016-03" db="EMBL/GenBank/DDBJ databases">
        <title>Niastella vici sp. nov., isolated from farmland soil.</title>
        <authorList>
            <person name="Chen L."/>
            <person name="Wang D."/>
            <person name="Yang S."/>
            <person name="Wang G."/>
        </authorList>
    </citation>
    <scope>NUCLEOTIDE SEQUENCE [LARGE SCALE GENOMIC DNA]</scope>
    <source>
        <strain evidence="3 4">DJ57</strain>
    </source>
</reference>
<evidence type="ECO:0000259" key="2">
    <source>
        <dbReference type="Pfam" id="PF14534"/>
    </source>
</evidence>
<evidence type="ECO:0000256" key="1">
    <source>
        <dbReference type="SAM" id="SignalP"/>
    </source>
</evidence>
<accession>A0A1V9FNZ4</accession>
<sequence>MKLSILSLFCIIMIAQWSHAQQRSIIDSKNTEQEIISLSKKKWSWMADKNVDSLNALFDEKSVFVHMGGSWGKDPEINTIKTGGIWYKKADIHSVSVNIIGNTAILLNNITLLAVVGGNEVTNPFIATEVYIKENDKWKLGSLSFTRLLTPNNTPH</sequence>
<feature type="chain" id="PRO_5013297464" evidence="1">
    <location>
        <begin position="21"/>
        <end position="156"/>
    </location>
</feature>
<evidence type="ECO:0000313" key="3">
    <source>
        <dbReference type="EMBL" id="OQP60058.1"/>
    </source>
</evidence>
<comment type="caution">
    <text evidence="3">The sequence shown here is derived from an EMBL/GenBank/DDBJ whole genome shotgun (WGS) entry which is preliminary data.</text>
</comment>
<dbReference type="InterPro" id="IPR027843">
    <property type="entry name" value="DUF4440"/>
</dbReference>
<organism evidence="3 4">
    <name type="scientific">Niastella vici</name>
    <dbReference type="NCBI Taxonomy" id="1703345"/>
    <lineage>
        <taxon>Bacteria</taxon>
        <taxon>Pseudomonadati</taxon>
        <taxon>Bacteroidota</taxon>
        <taxon>Chitinophagia</taxon>
        <taxon>Chitinophagales</taxon>
        <taxon>Chitinophagaceae</taxon>
        <taxon>Niastella</taxon>
    </lineage>
</organism>
<feature type="domain" description="DUF4440" evidence="2">
    <location>
        <begin position="35"/>
        <end position="140"/>
    </location>
</feature>
<dbReference type="EMBL" id="LVYD01000068">
    <property type="protein sequence ID" value="OQP60058.1"/>
    <property type="molecule type" value="Genomic_DNA"/>
</dbReference>
<dbReference type="InterPro" id="IPR032710">
    <property type="entry name" value="NTF2-like_dom_sf"/>
</dbReference>
<dbReference type="Proteomes" id="UP000192796">
    <property type="component" value="Unassembled WGS sequence"/>
</dbReference>
<gene>
    <name evidence="3" type="ORF">A3860_35395</name>
</gene>